<dbReference type="RefSeq" id="XP_012942507.1">
    <property type="nucleotide sequence ID" value="XM_013087053.2"/>
</dbReference>
<keyword evidence="4" id="KW-1185">Reference proteome</keyword>
<dbReference type="InterPro" id="IPR031259">
    <property type="entry name" value="ILBP"/>
</dbReference>
<dbReference type="Pfam" id="PF00061">
    <property type="entry name" value="Lipocalin"/>
    <property type="match status" value="1"/>
</dbReference>
<dbReference type="Gene3D" id="2.40.128.20">
    <property type="match status" value="1"/>
</dbReference>
<reference evidence="5" key="1">
    <citation type="submission" date="2025-08" db="UniProtKB">
        <authorList>
            <consortium name="RefSeq"/>
        </authorList>
    </citation>
    <scope>IDENTIFICATION</scope>
</reference>
<dbReference type="GeneID" id="101845190"/>
<name>A0ABM1A7U0_APLCA</name>
<dbReference type="InterPro" id="IPR012674">
    <property type="entry name" value="Calycin"/>
</dbReference>
<evidence type="ECO:0000313" key="4">
    <source>
        <dbReference type="Proteomes" id="UP000694888"/>
    </source>
</evidence>
<keyword evidence="2" id="KW-0446">Lipid-binding</keyword>
<evidence type="ECO:0000256" key="2">
    <source>
        <dbReference type="ARBA" id="ARBA00023121"/>
    </source>
</evidence>
<comment type="similarity">
    <text evidence="1">Belongs to the calycin superfamily. Fatty-acid binding protein (FABP) family.</text>
</comment>
<evidence type="ECO:0000259" key="3">
    <source>
        <dbReference type="Pfam" id="PF00061"/>
    </source>
</evidence>
<dbReference type="CDD" id="cd00742">
    <property type="entry name" value="FABP"/>
    <property type="match status" value="1"/>
</dbReference>
<feature type="domain" description="Lipocalin/cytosolic fatty-acid binding" evidence="3">
    <location>
        <begin position="9"/>
        <end position="132"/>
    </location>
</feature>
<dbReference type="Proteomes" id="UP000694888">
    <property type="component" value="Unplaced"/>
</dbReference>
<evidence type="ECO:0000256" key="1">
    <source>
        <dbReference type="ARBA" id="ARBA00008390"/>
    </source>
</evidence>
<accession>A0ABM1A7U0</accession>
<dbReference type="PRINTS" id="PR00178">
    <property type="entry name" value="FATTYACIDBP"/>
</dbReference>
<evidence type="ECO:0000313" key="5">
    <source>
        <dbReference type="RefSeq" id="XP_012942507.1"/>
    </source>
</evidence>
<organism evidence="4 5">
    <name type="scientific">Aplysia californica</name>
    <name type="common">California sea hare</name>
    <dbReference type="NCBI Taxonomy" id="6500"/>
    <lineage>
        <taxon>Eukaryota</taxon>
        <taxon>Metazoa</taxon>
        <taxon>Spiralia</taxon>
        <taxon>Lophotrochozoa</taxon>
        <taxon>Mollusca</taxon>
        <taxon>Gastropoda</taxon>
        <taxon>Heterobranchia</taxon>
        <taxon>Euthyneura</taxon>
        <taxon>Tectipleura</taxon>
        <taxon>Aplysiida</taxon>
        <taxon>Aplysioidea</taxon>
        <taxon>Aplysiidae</taxon>
        <taxon>Aplysia</taxon>
    </lineage>
</organism>
<protein>
    <submittedName>
        <fullName evidence="5">Sodium/calcium exchanger regulatory protein 1</fullName>
    </submittedName>
</protein>
<sequence>MSVEEFAPGKWDLDTTDKFDDYMKALGVGMATRMIANKLKPRQEISVTDGEWNIKTSSTFKTSEVKFRIGEEFQETTADGRTVKTTVSVDGTKLIQDQQAEVPSKIVREFTKDGFTMTLTAKDVVCTRTYKRAP</sequence>
<dbReference type="PANTHER" id="PTHR11955">
    <property type="entry name" value="FATTY ACID BINDING PROTEIN"/>
    <property type="match status" value="1"/>
</dbReference>
<dbReference type="InterPro" id="IPR000566">
    <property type="entry name" value="Lipocln_cytosolic_FA-bd_dom"/>
</dbReference>
<dbReference type="InterPro" id="IPR000463">
    <property type="entry name" value="Fatty_acid-bd"/>
</dbReference>
<dbReference type="SUPFAM" id="SSF50814">
    <property type="entry name" value="Lipocalins"/>
    <property type="match status" value="1"/>
</dbReference>
<gene>
    <name evidence="5" type="primary">LOC101845190</name>
</gene>
<proteinExistence type="inferred from homology"/>